<dbReference type="PANTHER" id="PTHR41523">
    <property type="entry name" value="TWO-COMPONENT SYSTEM SENSOR PROTEIN"/>
    <property type="match status" value="1"/>
</dbReference>
<dbReference type="Gene3D" id="3.30.450.20">
    <property type="entry name" value="PAS domain"/>
    <property type="match status" value="1"/>
</dbReference>
<evidence type="ECO:0000259" key="13">
    <source>
        <dbReference type="PROSITE" id="PS50839"/>
    </source>
</evidence>
<dbReference type="AlphaFoldDB" id="A0A1M6AXM9"/>
<evidence type="ECO:0000256" key="8">
    <source>
        <dbReference type="ARBA" id="ARBA00022777"/>
    </source>
</evidence>
<evidence type="ECO:0000256" key="4">
    <source>
        <dbReference type="ARBA" id="ARBA00022553"/>
    </source>
</evidence>
<dbReference type="STRING" id="192903.SAMN04488513_101218"/>
<dbReference type="GO" id="GO:0016020">
    <property type="term" value="C:membrane"/>
    <property type="evidence" value="ECO:0007669"/>
    <property type="project" value="UniProtKB-SubCell"/>
</dbReference>
<evidence type="ECO:0000256" key="2">
    <source>
        <dbReference type="ARBA" id="ARBA00004370"/>
    </source>
</evidence>
<gene>
    <name evidence="14" type="ORF">SAMN04488513_101218</name>
</gene>
<dbReference type="SMART" id="SM01079">
    <property type="entry name" value="CHASE"/>
    <property type="match status" value="1"/>
</dbReference>
<feature type="transmembrane region" description="Helical" evidence="12">
    <location>
        <begin position="7"/>
        <end position="27"/>
    </location>
</feature>
<evidence type="ECO:0000313" key="14">
    <source>
        <dbReference type="EMBL" id="SHI41207.1"/>
    </source>
</evidence>
<evidence type="ECO:0000256" key="5">
    <source>
        <dbReference type="ARBA" id="ARBA00022679"/>
    </source>
</evidence>
<keyword evidence="6 12" id="KW-0812">Transmembrane</keyword>
<keyword evidence="4" id="KW-0597">Phosphoprotein</keyword>
<dbReference type="Gene3D" id="3.30.565.10">
    <property type="entry name" value="Histidine kinase-like ATPase, C-terminal domain"/>
    <property type="match status" value="1"/>
</dbReference>
<keyword evidence="9" id="KW-0067">ATP-binding</keyword>
<evidence type="ECO:0000256" key="11">
    <source>
        <dbReference type="ARBA" id="ARBA00023136"/>
    </source>
</evidence>
<dbReference type="EMBL" id="FQYU01000001">
    <property type="protein sequence ID" value="SHI41207.1"/>
    <property type="molecule type" value="Genomic_DNA"/>
</dbReference>
<dbReference type="GO" id="GO:0004673">
    <property type="term" value="F:protein histidine kinase activity"/>
    <property type="evidence" value="ECO:0007669"/>
    <property type="project" value="UniProtKB-EC"/>
</dbReference>
<evidence type="ECO:0000256" key="6">
    <source>
        <dbReference type="ARBA" id="ARBA00022692"/>
    </source>
</evidence>
<dbReference type="InterPro" id="IPR036890">
    <property type="entry name" value="HATPase_C_sf"/>
</dbReference>
<keyword evidence="11 12" id="KW-0472">Membrane</keyword>
<dbReference type="PROSITE" id="PS50839">
    <property type="entry name" value="CHASE"/>
    <property type="match status" value="1"/>
</dbReference>
<dbReference type="GO" id="GO:0007165">
    <property type="term" value="P:signal transduction"/>
    <property type="evidence" value="ECO:0007669"/>
    <property type="project" value="UniProtKB-ARBA"/>
</dbReference>
<keyword evidence="8 14" id="KW-0418">Kinase</keyword>
<comment type="catalytic activity">
    <reaction evidence="1">
        <text>ATP + protein L-histidine = ADP + protein N-phospho-L-histidine.</text>
        <dbReference type="EC" id="2.7.13.3"/>
    </reaction>
</comment>
<keyword evidence="15" id="KW-1185">Reference proteome</keyword>
<keyword evidence="10 12" id="KW-1133">Transmembrane helix</keyword>
<name>A0A1M6AXM9_9FLAO</name>
<proteinExistence type="predicted"/>
<evidence type="ECO:0000256" key="9">
    <source>
        <dbReference type="ARBA" id="ARBA00022840"/>
    </source>
</evidence>
<dbReference type="Proteomes" id="UP000184543">
    <property type="component" value="Unassembled WGS sequence"/>
</dbReference>
<dbReference type="PANTHER" id="PTHR41523:SF8">
    <property type="entry name" value="ETHYLENE RESPONSE SENSOR PROTEIN"/>
    <property type="match status" value="1"/>
</dbReference>
<dbReference type="Pfam" id="PF02518">
    <property type="entry name" value="HATPase_c"/>
    <property type="match status" value="1"/>
</dbReference>
<dbReference type="OrthoDB" id="9767435at2"/>
<reference evidence="15" key="1">
    <citation type="submission" date="2016-11" db="EMBL/GenBank/DDBJ databases">
        <authorList>
            <person name="Varghese N."/>
            <person name="Submissions S."/>
        </authorList>
    </citation>
    <scope>NUCLEOTIDE SEQUENCE [LARGE SCALE GENOMIC DNA]</scope>
    <source>
        <strain evidence="15">DSM 19858</strain>
    </source>
</reference>
<evidence type="ECO:0000256" key="10">
    <source>
        <dbReference type="ARBA" id="ARBA00022989"/>
    </source>
</evidence>
<dbReference type="Gene3D" id="3.30.450.350">
    <property type="entry name" value="CHASE domain"/>
    <property type="match status" value="1"/>
</dbReference>
<evidence type="ECO:0000256" key="1">
    <source>
        <dbReference type="ARBA" id="ARBA00000085"/>
    </source>
</evidence>
<protein>
    <recommendedName>
        <fullName evidence="3">histidine kinase</fullName>
        <ecNumber evidence="3">2.7.13.3</ecNumber>
    </recommendedName>
</protein>
<accession>A0A1M6AXM9</accession>
<evidence type="ECO:0000256" key="3">
    <source>
        <dbReference type="ARBA" id="ARBA00012438"/>
    </source>
</evidence>
<organism evidence="14 15">
    <name type="scientific">Pseudozobellia thermophila</name>
    <dbReference type="NCBI Taxonomy" id="192903"/>
    <lineage>
        <taxon>Bacteria</taxon>
        <taxon>Pseudomonadati</taxon>
        <taxon>Bacteroidota</taxon>
        <taxon>Flavobacteriia</taxon>
        <taxon>Flavobacteriales</taxon>
        <taxon>Flavobacteriaceae</taxon>
        <taxon>Pseudozobellia</taxon>
    </lineage>
</organism>
<evidence type="ECO:0000256" key="12">
    <source>
        <dbReference type="SAM" id="Phobius"/>
    </source>
</evidence>
<feature type="domain" description="CHASE" evidence="13">
    <location>
        <begin position="70"/>
        <end position="225"/>
    </location>
</feature>
<dbReference type="SMART" id="SM00387">
    <property type="entry name" value="HATPase_c"/>
    <property type="match status" value="1"/>
</dbReference>
<dbReference type="InterPro" id="IPR003594">
    <property type="entry name" value="HATPase_dom"/>
</dbReference>
<dbReference type="InterPro" id="IPR042240">
    <property type="entry name" value="CHASE_sf"/>
</dbReference>
<dbReference type="Pfam" id="PF07568">
    <property type="entry name" value="HisKA_2"/>
    <property type="match status" value="1"/>
</dbReference>
<keyword evidence="7" id="KW-0547">Nucleotide-binding</keyword>
<dbReference type="InterPro" id="IPR006189">
    <property type="entry name" value="CHASE_dom"/>
</dbReference>
<evidence type="ECO:0000313" key="15">
    <source>
        <dbReference type="Proteomes" id="UP000184543"/>
    </source>
</evidence>
<dbReference type="SUPFAM" id="SSF55874">
    <property type="entry name" value="ATPase domain of HSP90 chaperone/DNA topoisomerase II/histidine kinase"/>
    <property type="match status" value="1"/>
</dbReference>
<keyword evidence="5" id="KW-0808">Transferase</keyword>
<feature type="transmembrane region" description="Helical" evidence="12">
    <location>
        <begin position="290"/>
        <end position="307"/>
    </location>
</feature>
<dbReference type="GO" id="GO:0005524">
    <property type="term" value="F:ATP binding"/>
    <property type="evidence" value="ECO:0007669"/>
    <property type="project" value="UniProtKB-KW"/>
</dbReference>
<sequence>MTRFQLFKYLSVLLIGALISFFIFYTINARYLSENRTTVENMVAKSLLKINDELNKISLVIESMGFFFENHEEVSQELFERFTDPYLKQLKSIEGLRWAPRVDEYSQKASGDDLAITQIDSSGHFVPAKITKIHYPISLSNPLGPFKALIGFDSYSEQTRKEAIDRATKTRKIVFSAPIKLVSEDEEVFGFLAIKAVSEPKSDSIKGIVAGIYRMDRFINKTLKQELPFLNIGIIDSAANTYPLISGPEANSQKKETDIVKKIKAANRTWLVRFTPNSEYTDFPHVIESYIVLFLGLLTTVLLVYVIKKNDEYNDRLEARVLLRTKELEASNKMKENLLREIHHRVKNNLQITSSLMNMQKRKLVSKEAITALSDSQARISAIALTHQKIYQDKDSKAVNLNDYLIDLMEHQKKISASFTYKINCPYISIDLDRAVPLALIISELVTNAVKHAYPDTTKYNELLIDVSRLSGENVLLSIRDNGKGLPEDFDLDQAEGIGFEIIKALCRQISAKLTYESNDYGTQFDLVFRNKPQT</sequence>
<comment type="subcellular location">
    <subcellularLocation>
        <location evidence="2">Membrane</location>
    </subcellularLocation>
</comment>
<dbReference type="EC" id="2.7.13.3" evidence="3"/>
<dbReference type="InterPro" id="IPR011495">
    <property type="entry name" value="Sig_transdc_His_kin_sub2_dim/P"/>
</dbReference>
<evidence type="ECO:0000256" key="7">
    <source>
        <dbReference type="ARBA" id="ARBA00022741"/>
    </source>
</evidence>
<dbReference type="Pfam" id="PF03924">
    <property type="entry name" value="CHASE"/>
    <property type="match status" value="1"/>
</dbReference>